<keyword evidence="2" id="KW-1185">Reference proteome</keyword>
<accession>A0ABN9M4F7</accession>
<name>A0ABN9M4F7_9NEOB</name>
<evidence type="ECO:0000313" key="1">
    <source>
        <dbReference type="EMBL" id="CAJ0958626.1"/>
    </source>
</evidence>
<organism evidence="1 2">
    <name type="scientific">Ranitomeya imitator</name>
    <name type="common">mimic poison frog</name>
    <dbReference type="NCBI Taxonomy" id="111125"/>
    <lineage>
        <taxon>Eukaryota</taxon>
        <taxon>Metazoa</taxon>
        <taxon>Chordata</taxon>
        <taxon>Craniata</taxon>
        <taxon>Vertebrata</taxon>
        <taxon>Euteleostomi</taxon>
        <taxon>Amphibia</taxon>
        <taxon>Batrachia</taxon>
        <taxon>Anura</taxon>
        <taxon>Neobatrachia</taxon>
        <taxon>Hyloidea</taxon>
        <taxon>Dendrobatidae</taxon>
        <taxon>Dendrobatinae</taxon>
        <taxon>Ranitomeya</taxon>
    </lineage>
</organism>
<dbReference type="Proteomes" id="UP001176940">
    <property type="component" value="Unassembled WGS sequence"/>
</dbReference>
<dbReference type="InterPro" id="IPR036397">
    <property type="entry name" value="RNaseH_sf"/>
</dbReference>
<evidence type="ECO:0000313" key="2">
    <source>
        <dbReference type="Proteomes" id="UP001176940"/>
    </source>
</evidence>
<dbReference type="Gene3D" id="3.30.420.10">
    <property type="entry name" value="Ribonuclease H-like superfamily/Ribonuclease H"/>
    <property type="match status" value="1"/>
</dbReference>
<protein>
    <submittedName>
        <fullName evidence="1">Uncharacterized protein</fullName>
    </submittedName>
</protein>
<dbReference type="InterPro" id="IPR050951">
    <property type="entry name" value="Retrovirus_Pol_polyprotein"/>
</dbReference>
<proteinExistence type="predicted"/>
<dbReference type="PANTHER" id="PTHR37984:SF5">
    <property type="entry name" value="PROTEIN NYNRIN-LIKE"/>
    <property type="match status" value="1"/>
</dbReference>
<dbReference type="SUPFAM" id="SSF53098">
    <property type="entry name" value="Ribonuclease H-like"/>
    <property type="match status" value="1"/>
</dbReference>
<comment type="caution">
    <text evidence="1">The sequence shown here is derived from an EMBL/GenBank/DDBJ whole genome shotgun (WGS) entry which is preliminary data.</text>
</comment>
<dbReference type="EMBL" id="CAUEEQ010046100">
    <property type="protein sequence ID" value="CAJ0958626.1"/>
    <property type="molecule type" value="Genomic_DNA"/>
</dbReference>
<sequence>MEPGLPEAYPQDQASSFHIFAELLTLRLGMQVLTEGYYKQKLLGFGAAKNLYFNQSWDFCEEISRLLCERWNISQTLTAADTRDHTGLDDWTYEVLKSSIKRVVNESQNNWDEQLDQIVFQFRTLVNPVTKYSPFFLMFNRNVRMSSTSEAAEEPNSLEVVCPRKEELVHHTSGVQLQQNNVSQMVLANLSAVDLHERKTAQKSRRSSVPLTFQTQEDVFDSVADHTLKKFKHNHIVSFKFETVLSPAVNIEKDN</sequence>
<reference evidence="1" key="1">
    <citation type="submission" date="2023-07" db="EMBL/GenBank/DDBJ databases">
        <authorList>
            <person name="Stuckert A."/>
        </authorList>
    </citation>
    <scope>NUCLEOTIDE SEQUENCE</scope>
</reference>
<dbReference type="InterPro" id="IPR012337">
    <property type="entry name" value="RNaseH-like_sf"/>
</dbReference>
<dbReference type="PANTHER" id="PTHR37984">
    <property type="entry name" value="PROTEIN CBG26694"/>
    <property type="match status" value="1"/>
</dbReference>
<gene>
    <name evidence="1" type="ORF">RIMI_LOCUS16476881</name>
</gene>